<dbReference type="InterPro" id="IPR029071">
    <property type="entry name" value="Ubiquitin-like_domsf"/>
</dbReference>
<gene>
    <name evidence="1" type="ORF">PAPYR_6270</name>
</gene>
<dbReference type="Gene3D" id="3.10.20.90">
    <property type="entry name" value="Phosphatidylinositol 3-kinase Catalytic Subunit, Chain A, domain 1"/>
    <property type="match status" value="1"/>
</dbReference>
<proteinExistence type="predicted"/>
<name>A0ABQ8UKB1_9EUKA</name>
<evidence type="ECO:0000313" key="1">
    <source>
        <dbReference type="EMBL" id="KAJ4458147.1"/>
    </source>
</evidence>
<accession>A0ABQ8UKB1</accession>
<comment type="caution">
    <text evidence="1">The sequence shown here is derived from an EMBL/GenBank/DDBJ whole genome shotgun (WGS) entry which is preliminary data.</text>
</comment>
<organism evidence="1 2">
    <name type="scientific">Paratrimastix pyriformis</name>
    <dbReference type="NCBI Taxonomy" id="342808"/>
    <lineage>
        <taxon>Eukaryota</taxon>
        <taxon>Metamonada</taxon>
        <taxon>Preaxostyla</taxon>
        <taxon>Paratrimastigidae</taxon>
        <taxon>Paratrimastix</taxon>
    </lineage>
</organism>
<dbReference type="CDD" id="cd01767">
    <property type="entry name" value="UBX"/>
    <property type="match status" value="1"/>
</dbReference>
<protein>
    <submittedName>
        <fullName evidence="1">Uncharacterized protein</fullName>
    </submittedName>
</protein>
<reference evidence="1" key="1">
    <citation type="journal article" date="2022" name="bioRxiv">
        <title>Genomics of Preaxostyla Flagellates Illuminates Evolutionary Transitions and the Path Towards Mitochondrial Loss.</title>
        <authorList>
            <person name="Novak L.V.F."/>
            <person name="Treitli S.C."/>
            <person name="Pyrih J."/>
            <person name="Halakuc P."/>
            <person name="Pipaliya S.V."/>
            <person name="Vacek V."/>
            <person name="Brzon O."/>
            <person name="Soukal P."/>
            <person name="Eme L."/>
            <person name="Dacks J.B."/>
            <person name="Karnkowska A."/>
            <person name="Elias M."/>
            <person name="Hampl V."/>
        </authorList>
    </citation>
    <scope>NUCLEOTIDE SEQUENCE</scope>
    <source>
        <strain evidence="1">RCP-MX</strain>
    </source>
</reference>
<dbReference type="Proteomes" id="UP001141327">
    <property type="component" value="Unassembled WGS sequence"/>
</dbReference>
<keyword evidence="2" id="KW-1185">Reference proteome</keyword>
<sequence>MDYFAFRPTFLFVLIHTQHAFLHLYVPFFWAITPTSLPDGSTFAIPFPRRALVNADRQTTLADLGLHPSGVLLVVKQSNIAPREALFGPARSGLFLPWHVSSPLVCLASRAVSRLFHPWYVSSRLFHPWYVSPLVCLLASLLPPAGSWDRHGPGARRAGVGRTERGLRSTAAGIIPTHIIRVVRWGAFLGSPRLDHQRK</sequence>
<dbReference type="EMBL" id="JAPMOS010000034">
    <property type="protein sequence ID" value="KAJ4458147.1"/>
    <property type="molecule type" value="Genomic_DNA"/>
</dbReference>
<dbReference type="SUPFAM" id="SSF54236">
    <property type="entry name" value="Ubiquitin-like"/>
    <property type="match status" value="1"/>
</dbReference>
<evidence type="ECO:0000313" key="2">
    <source>
        <dbReference type="Proteomes" id="UP001141327"/>
    </source>
</evidence>